<accession>A0A2S5Z9I1</accession>
<proteinExistence type="predicted"/>
<gene>
    <name evidence="1" type="ORF">KEHDKFFH_12000</name>
</gene>
<dbReference type="EMBL" id="PSSX01000009">
    <property type="protein sequence ID" value="PPI84036.1"/>
    <property type="molecule type" value="Genomic_DNA"/>
</dbReference>
<reference evidence="1 2" key="1">
    <citation type="submission" date="2018-01" db="EMBL/GenBank/DDBJ databases">
        <title>Complete genome sequences of the type strains of Marinobacter flavimaris and Marinobacter maroccanus.</title>
        <authorList>
            <person name="Palau M."/>
            <person name="Boujida N."/>
            <person name="Manresa A."/>
            <person name="Minana-Galbis D."/>
        </authorList>
    </citation>
    <scope>NUCLEOTIDE SEQUENCE [LARGE SCALE GENOMIC DNA]</scope>
    <source>
        <strain evidence="1 2">N4</strain>
    </source>
</reference>
<evidence type="ECO:0000313" key="1">
    <source>
        <dbReference type="EMBL" id="PPI84036.1"/>
    </source>
</evidence>
<evidence type="ECO:0008006" key="3">
    <source>
        <dbReference type="Google" id="ProtNLM"/>
    </source>
</evidence>
<protein>
    <recommendedName>
        <fullName evidence="3">LysR substrate-binding domain-containing protein</fullName>
    </recommendedName>
</protein>
<organism evidence="1 2">
    <name type="scientific">Marinobacter maroccanus</name>
    <dbReference type="NCBI Taxonomy" id="2055143"/>
    <lineage>
        <taxon>Bacteria</taxon>
        <taxon>Pseudomonadati</taxon>
        <taxon>Pseudomonadota</taxon>
        <taxon>Gammaproteobacteria</taxon>
        <taxon>Pseudomonadales</taxon>
        <taxon>Marinobacteraceae</taxon>
        <taxon>Marinobacter</taxon>
    </lineage>
</organism>
<dbReference type="Proteomes" id="UP000239917">
    <property type="component" value="Unassembled WGS sequence"/>
</dbReference>
<dbReference type="RefSeq" id="WP_104322130.1">
    <property type="nucleotide sequence ID" value="NZ_PSSX01000009.1"/>
</dbReference>
<name>A0A2S5Z9I1_9GAMM</name>
<keyword evidence="2" id="KW-1185">Reference proteome</keyword>
<dbReference type="OrthoDB" id="6364114at2"/>
<comment type="caution">
    <text evidence="1">The sequence shown here is derived from an EMBL/GenBank/DDBJ whole genome shotgun (WGS) entry which is preliminary data.</text>
</comment>
<dbReference type="AlphaFoldDB" id="A0A2S5Z9I1"/>
<sequence>MAVFAGELLKADYVFVSLRPLPPIERAEGLRYAIPRGFIGAEFIPKGNSVVTEVGSWSQLASMLKYDRIDVAVIPKLMVYDVFGAEGVNVYQQLAGSLPVSLYLSEFSQSNGLASEVFDAVEACRIDNPVSLITSGETSGGQKGDN</sequence>
<evidence type="ECO:0000313" key="2">
    <source>
        <dbReference type="Proteomes" id="UP000239917"/>
    </source>
</evidence>